<dbReference type="STRING" id="4536.A0A0E0G8N0"/>
<dbReference type="PANTHER" id="PTHR23500">
    <property type="entry name" value="SOLUTE CARRIER FAMILY 2, FACILITATED GLUCOSE TRANSPORTER"/>
    <property type="match status" value="1"/>
</dbReference>
<feature type="transmembrane region" description="Helical" evidence="9">
    <location>
        <begin position="855"/>
        <end position="876"/>
    </location>
</feature>
<keyword evidence="7 9" id="KW-1133">Transmembrane helix</keyword>
<evidence type="ECO:0000256" key="1">
    <source>
        <dbReference type="ARBA" id="ARBA00004141"/>
    </source>
</evidence>
<feature type="transmembrane region" description="Helical" evidence="9">
    <location>
        <begin position="358"/>
        <end position="382"/>
    </location>
</feature>
<accession>A0A0E0G8N0</accession>
<dbReference type="eggNOG" id="KOG0254">
    <property type="taxonomic scope" value="Eukaryota"/>
</dbReference>
<dbReference type="FunFam" id="1.20.1250.20:FF:000002">
    <property type="entry name" value="Sugar transport protein 13"/>
    <property type="match status" value="2"/>
</dbReference>
<dbReference type="NCBIfam" id="TIGR00879">
    <property type="entry name" value="SP"/>
    <property type="match status" value="2"/>
</dbReference>
<feature type="transmembrane region" description="Helical" evidence="9">
    <location>
        <begin position="207"/>
        <end position="230"/>
    </location>
</feature>
<feature type="transmembrane region" description="Helical" evidence="9">
    <location>
        <begin position="122"/>
        <end position="140"/>
    </location>
</feature>
<dbReference type="PROSITE" id="PS50850">
    <property type="entry name" value="MFS"/>
    <property type="match status" value="2"/>
</dbReference>
<dbReference type="InterPro" id="IPR020846">
    <property type="entry name" value="MFS_dom"/>
</dbReference>
<protein>
    <recommendedName>
        <fullName evidence="10">Major facilitator superfamily (MFS) profile domain-containing protein</fullName>
    </recommendedName>
</protein>
<dbReference type="Proteomes" id="UP000006591">
    <property type="component" value="Chromosome 2"/>
</dbReference>
<sequence>MARGGAMVAAADAGAGAGAGVAPGYSSEITFTVVMSCLMAASGGLIFGYDISITGGLTQMQSFLEAFFPDIWAKMNNAEQDAYCIFDSQVLNAFVSSFYLSTMVASLVAGHLTKTLGRRNSLLIAGVLFFAGTLLNLAAVNISMLIIGRILLGVAVGFSSLAAPVYLAEIAPARWRGAFTASIGLFGNLGFLMADIINYRATTMARWGWRLSLGAGIVPAVIVIVGAAFIPDTPNSLALRGRLDEARDSLRRIRGAADVDAVLKDIVRAAEEDRRYESGALRRLLRREYRPHLVMAVLIMVFFEMTGAIVVAIFTPLLFYTVGFTSQKAILGSIITDVVSIVSVAAAAAVVDRHGRRRLFMVGGAVLILCQVAMAWIFGAQLGADGGRAMPRGYAVAVVALVCTYTAGLSVSWGSLSSVVTSEIFPLEVRSAALGLGGTISSALTFMQSQSFLEMLCSFKYGAFAYYAGWLVMMTAFVAAFLPETKGMPIESMGAVWAQHWYWRRFVQPAPAKQYAKPVYPRFQLGMAGGGSIANDGEAAAGGNGGGGEVTFTVVMSCLTAGAGGLLLGYDIGVTGGLTQMESFLQAFFPEVLRKMSSAKQDAYCIFDSQVLNAFVSSFYLSTMVASLVAGHLTKTLGRRNSLLIAGVLFFAGTLLNLAAVNISMLIIGRILLGVAVGFSSLAAPVYLAEISPARWRGAFTSSIGLFANFGFLMADMINYRATTMARWGWRLSLGAGIVPALIVIVGAASIPDTPNSLALRGRLDEARDSLRRIRGAGVAAADVDAELKDIVRAAEEDRRYESGALRRLLRREYRPHLVMAVLISVFYEMTGGVVVGIFTPLLFYTVGFTSQKAILGSIITDVVSISSVAVAAVVVDRRGRRTLFMVGGAVLILCQVAMAWIFGAELSTDGGRAMPRGYAVAVVALVCMYAAGLCVSWIPLSSVVTSEIFPLEVRSAALGLGGAISSALTFMQSQSFLEMLCSFKYGAFAYYAGWLVMMTAFVAAFLPETKGVPIESMGAVWAQHWYWKALCQAGTGQAGRWAGMMRWESGFAARVHAVRRWPSNLHHDGHAFVSTLSFDLSVGAEPTINPRSPHPPPDDRLIPLNYYL</sequence>
<keyword evidence="6" id="KW-0769">Symport</keyword>
<dbReference type="EnsemblPlants" id="ONIVA02G23660.1">
    <property type="protein sequence ID" value="ONIVA02G23660.1"/>
    <property type="gene ID" value="ONIVA02G23660"/>
</dbReference>
<dbReference type="GO" id="GO:0015293">
    <property type="term" value="F:symporter activity"/>
    <property type="evidence" value="ECO:0007669"/>
    <property type="project" value="UniProtKB-KW"/>
</dbReference>
<feature type="transmembrane region" description="Helical" evidence="9">
    <location>
        <begin position="29"/>
        <end position="51"/>
    </location>
</feature>
<feature type="domain" description="Major facilitator superfamily (MFS) profile" evidence="10">
    <location>
        <begin position="557"/>
        <end position="1011"/>
    </location>
</feature>
<evidence type="ECO:0000256" key="4">
    <source>
        <dbReference type="ARBA" id="ARBA00022597"/>
    </source>
</evidence>
<feature type="transmembrane region" description="Helical" evidence="9">
    <location>
        <begin position="432"/>
        <end position="452"/>
    </location>
</feature>
<keyword evidence="8 9" id="KW-0472">Membrane</keyword>
<evidence type="ECO:0000256" key="3">
    <source>
        <dbReference type="ARBA" id="ARBA00022448"/>
    </source>
</evidence>
<name>A0A0E0G8N0_ORYNI</name>
<feature type="transmembrane region" description="Helical" evidence="9">
    <location>
        <begin position="464"/>
        <end position="483"/>
    </location>
</feature>
<feature type="transmembrane region" description="Helical" evidence="9">
    <location>
        <begin position="732"/>
        <end position="751"/>
    </location>
</feature>
<feature type="transmembrane region" description="Helical" evidence="9">
    <location>
        <begin position="146"/>
        <end position="167"/>
    </location>
</feature>
<evidence type="ECO:0000256" key="8">
    <source>
        <dbReference type="ARBA" id="ARBA00023136"/>
    </source>
</evidence>
<keyword evidence="4" id="KW-0762">Sugar transport</keyword>
<feature type="transmembrane region" description="Helical" evidence="9">
    <location>
        <begin position="394"/>
        <end position="420"/>
    </location>
</feature>
<evidence type="ECO:0000256" key="2">
    <source>
        <dbReference type="ARBA" id="ARBA00010992"/>
    </source>
</evidence>
<dbReference type="GO" id="GO:0016020">
    <property type="term" value="C:membrane"/>
    <property type="evidence" value="ECO:0007669"/>
    <property type="project" value="UniProtKB-SubCell"/>
</dbReference>
<feature type="transmembrane region" description="Helical" evidence="9">
    <location>
        <begin position="667"/>
        <end position="688"/>
    </location>
</feature>
<dbReference type="AlphaFoldDB" id="A0A0E0G8N0"/>
<reference evidence="11" key="2">
    <citation type="submission" date="2018-04" db="EMBL/GenBank/DDBJ databases">
        <title>OnivRS2 (Oryza nivara Reference Sequence Version 2).</title>
        <authorList>
            <person name="Zhang J."/>
            <person name="Kudrna D."/>
            <person name="Lee S."/>
            <person name="Talag J."/>
            <person name="Rajasekar S."/>
            <person name="Welchert J."/>
            <person name="Hsing Y.-I."/>
            <person name="Wing R.A."/>
        </authorList>
    </citation>
    <scope>NUCLEOTIDE SEQUENCE [LARGE SCALE GENOMIC DNA]</scope>
    <source>
        <strain evidence="11">SL10</strain>
    </source>
</reference>
<dbReference type="Gramene" id="ONIVA02G23660.1">
    <property type="protein sequence ID" value="ONIVA02G23660.1"/>
    <property type="gene ID" value="ONIVA02G23660"/>
</dbReference>
<dbReference type="Gene3D" id="1.20.1250.20">
    <property type="entry name" value="MFS general substrate transporter like domains"/>
    <property type="match status" value="2"/>
</dbReference>
<dbReference type="Pfam" id="PF00083">
    <property type="entry name" value="Sugar_tr"/>
    <property type="match status" value="2"/>
</dbReference>
<keyword evidence="12" id="KW-1185">Reference proteome</keyword>
<dbReference type="InterPro" id="IPR036259">
    <property type="entry name" value="MFS_trans_sf"/>
</dbReference>
<feature type="transmembrane region" description="Helical" evidence="9">
    <location>
        <begin position="179"/>
        <end position="201"/>
    </location>
</feature>
<dbReference type="PRINTS" id="PR00171">
    <property type="entry name" value="SUGRTRNSPORT"/>
</dbReference>
<evidence type="ECO:0000256" key="5">
    <source>
        <dbReference type="ARBA" id="ARBA00022692"/>
    </source>
</evidence>
<evidence type="ECO:0000313" key="12">
    <source>
        <dbReference type="Proteomes" id="UP000006591"/>
    </source>
</evidence>
<feature type="transmembrane region" description="Helical" evidence="9">
    <location>
        <begin position="989"/>
        <end position="1008"/>
    </location>
</feature>
<dbReference type="CDD" id="cd17361">
    <property type="entry name" value="MFS_STP"/>
    <property type="match status" value="2"/>
</dbReference>
<keyword evidence="3" id="KW-0813">Transport</keyword>
<feature type="transmembrane region" description="Helical" evidence="9">
    <location>
        <begin position="919"/>
        <end position="945"/>
    </location>
</feature>
<keyword evidence="5 9" id="KW-0812">Transmembrane</keyword>
<feature type="transmembrane region" description="Helical" evidence="9">
    <location>
        <begin position="293"/>
        <end position="318"/>
    </location>
</feature>
<dbReference type="InterPro" id="IPR005828">
    <property type="entry name" value="MFS_sugar_transport-like"/>
</dbReference>
<dbReference type="PROSITE" id="PS00217">
    <property type="entry name" value="SUGAR_TRANSPORT_2"/>
    <property type="match status" value="2"/>
</dbReference>
<evidence type="ECO:0000256" key="6">
    <source>
        <dbReference type="ARBA" id="ARBA00022847"/>
    </source>
</evidence>
<proteinExistence type="inferred from homology"/>
<comment type="subcellular location">
    <subcellularLocation>
        <location evidence="1">Membrane</location>
        <topology evidence="1">Multi-pass membrane protein</topology>
    </subcellularLocation>
</comment>
<evidence type="ECO:0000259" key="10">
    <source>
        <dbReference type="PROSITE" id="PS50850"/>
    </source>
</evidence>
<feature type="transmembrane region" description="Helical" evidence="9">
    <location>
        <begin position="330"/>
        <end position="351"/>
    </location>
</feature>
<feature type="transmembrane region" description="Helical" evidence="9">
    <location>
        <begin position="818"/>
        <end position="843"/>
    </location>
</feature>
<evidence type="ECO:0000313" key="11">
    <source>
        <dbReference type="EnsemblPlants" id="ONIVA02G23660.1"/>
    </source>
</evidence>
<reference evidence="11" key="1">
    <citation type="submission" date="2015-04" db="UniProtKB">
        <authorList>
            <consortium name="EnsemblPlants"/>
        </authorList>
    </citation>
    <scope>IDENTIFICATION</scope>
    <source>
        <strain evidence="11">SL10</strain>
    </source>
</reference>
<dbReference type="InterPro" id="IPR044778">
    <property type="entry name" value="MFS_STP/MST-like_plant"/>
</dbReference>
<dbReference type="SUPFAM" id="SSF103473">
    <property type="entry name" value="MFS general substrate transporter"/>
    <property type="match status" value="2"/>
</dbReference>
<comment type="similarity">
    <text evidence="2">Belongs to the major facilitator superfamily. Sugar transporter (TC 2.A.1.1) family.</text>
</comment>
<dbReference type="GO" id="GO:0015145">
    <property type="term" value="F:monosaccharide transmembrane transporter activity"/>
    <property type="evidence" value="ECO:0007669"/>
    <property type="project" value="InterPro"/>
</dbReference>
<evidence type="ECO:0000256" key="7">
    <source>
        <dbReference type="ARBA" id="ARBA00022989"/>
    </source>
</evidence>
<feature type="domain" description="Major facilitator superfamily (MFS) profile" evidence="10">
    <location>
        <begin position="36"/>
        <end position="486"/>
    </location>
</feature>
<dbReference type="PANTHER" id="PTHR23500:SF105">
    <property type="entry name" value="OS02G0574100 PROTEIN"/>
    <property type="match status" value="1"/>
</dbReference>
<dbReference type="InterPro" id="IPR045262">
    <property type="entry name" value="STP/PLT_plant"/>
</dbReference>
<feature type="transmembrane region" description="Helical" evidence="9">
    <location>
        <begin position="957"/>
        <end position="977"/>
    </location>
</feature>
<dbReference type="InterPro" id="IPR005829">
    <property type="entry name" value="Sugar_transporter_CS"/>
</dbReference>
<dbReference type="InterPro" id="IPR003663">
    <property type="entry name" value="Sugar/inositol_transpt"/>
</dbReference>
<feature type="transmembrane region" description="Helical" evidence="9">
    <location>
        <begin position="883"/>
        <end position="904"/>
    </location>
</feature>
<organism evidence="11">
    <name type="scientific">Oryza nivara</name>
    <name type="common">Indian wild rice</name>
    <name type="synonym">Oryza sativa f. spontanea</name>
    <dbReference type="NCBI Taxonomy" id="4536"/>
    <lineage>
        <taxon>Eukaryota</taxon>
        <taxon>Viridiplantae</taxon>
        <taxon>Streptophyta</taxon>
        <taxon>Embryophyta</taxon>
        <taxon>Tracheophyta</taxon>
        <taxon>Spermatophyta</taxon>
        <taxon>Magnoliopsida</taxon>
        <taxon>Liliopsida</taxon>
        <taxon>Poales</taxon>
        <taxon>Poaceae</taxon>
        <taxon>BOP clade</taxon>
        <taxon>Oryzoideae</taxon>
        <taxon>Oryzeae</taxon>
        <taxon>Oryzinae</taxon>
        <taxon>Oryza</taxon>
    </lineage>
</organism>
<feature type="transmembrane region" description="Helical" evidence="9">
    <location>
        <begin position="700"/>
        <end position="720"/>
    </location>
</feature>
<feature type="transmembrane region" description="Helical" evidence="9">
    <location>
        <begin position="643"/>
        <end position="661"/>
    </location>
</feature>
<evidence type="ECO:0000256" key="9">
    <source>
        <dbReference type="SAM" id="Phobius"/>
    </source>
</evidence>